<dbReference type="InterPro" id="IPR050832">
    <property type="entry name" value="Bact_Acetyltransf"/>
</dbReference>
<sequence length="167" mass="18870">MDFTLRPATVDDARAMAVMHLQSWRESYGRLLPDEFFARQEAGLPQRIDKYREYIAAGHARMLAFGPDGDLVGLGAAGQGDDEDRPCETELFMLYTLERIHGRGVGQALVDALIGDRPAYLWVLDDNPRAQAFYRRNGFVPDGRRQLCDPSWYSLPEHRMVRPGVGS</sequence>
<reference evidence="4 5" key="1">
    <citation type="submission" date="2024-10" db="EMBL/GenBank/DDBJ databases">
        <title>Novel secondary metabolite-producing bacteria for plant disease control.</title>
        <authorList>
            <person name="Chevrette M."/>
        </authorList>
    </citation>
    <scope>NUCLEOTIDE SEQUENCE [LARGE SCALE GENOMIC DNA]</scope>
    <source>
        <strain evidence="4 5">J30 TE3557</strain>
    </source>
</reference>
<proteinExistence type="predicted"/>
<dbReference type="InterPro" id="IPR000182">
    <property type="entry name" value="GNAT_dom"/>
</dbReference>
<dbReference type="PROSITE" id="PS51186">
    <property type="entry name" value="GNAT"/>
    <property type="match status" value="1"/>
</dbReference>
<dbReference type="SUPFAM" id="SSF55729">
    <property type="entry name" value="Acyl-CoA N-acyltransferases (Nat)"/>
    <property type="match status" value="1"/>
</dbReference>
<comment type="caution">
    <text evidence="4">The sequence shown here is derived from an EMBL/GenBank/DDBJ whole genome shotgun (WGS) entry which is preliminary data.</text>
</comment>
<dbReference type="PANTHER" id="PTHR43877">
    <property type="entry name" value="AMINOALKYLPHOSPHONATE N-ACETYLTRANSFERASE-RELATED-RELATED"/>
    <property type="match status" value="1"/>
</dbReference>
<dbReference type="EMBL" id="JBIYEW010000003">
    <property type="protein sequence ID" value="MFK4637439.1"/>
    <property type="molecule type" value="Genomic_DNA"/>
</dbReference>
<dbReference type="Pfam" id="PF00583">
    <property type="entry name" value="Acetyltransf_1"/>
    <property type="match status" value="1"/>
</dbReference>
<dbReference type="Proteomes" id="UP001620520">
    <property type="component" value="Unassembled WGS sequence"/>
</dbReference>
<evidence type="ECO:0000259" key="3">
    <source>
        <dbReference type="PROSITE" id="PS51186"/>
    </source>
</evidence>
<feature type="domain" description="N-acetyltransferase" evidence="3">
    <location>
        <begin position="3"/>
        <end position="162"/>
    </location>
</feature>
<dbReference type="InterPro" id="IPR016181">
    <property type="entry name" value="Acyl_CoA_acyltransferase"/>
</dbReference>
<dbReference type="Gene3D" id="3.40.630.30">
    <property type="match status" value="1"/>
</dbReference>
<protein>
    <submittedName>
        <fullName evidence="4">Ribosomal protein S18 acetylase RimI-like enzyme</fullName>
    </submittedName>
</protein>
<evidence type="ECO:0000313" key="4">
    <source>
        <dbReference type="EMBL" id="MFK4637439.1"/>
    </source>
</evidence>
<gene>
    <name evidence="4" type="ORF">ABIA52_000328</name>
</gene>
<name>A0ABW8N0B4_9MICC</name>
<keyword evidence="5" id="KW-1185">Reference proteome</keyword>
<organism evidence="4 5">
    <name type="scientific">Paenarthrobacter histidinolovorans</name>
    <dbReference type="NCBI Taxonomy" id="43664"/>
    <lineage>
        <taxon>Bacteria</taxon>
        <taxon>Bacillati</taxon>
        <taxon>Actinomycetota</taxon>
        <taxon>Actinomycetes</taxon>
        <taxon>Micrococcales</taxon>
        <taxon>Micrococcaceae</taxon>
        <taxon>Paenarthrobacter</taxon>
    </lineage>
</organism>
<accession>A0ABW8N0B4</accession>
<evidence type="ECO:0000313" key="5">
    <source>
        <dbReference type="Proteomes" id="UP001620520"/>
    </source>
</evidence>
<dbReference type="RefSeq" id="WP_404593336.1">
    <property type="nucleotide sequence ID" value="NZ_JBIYEW010000003.1"/>
</dbReference>
<evidence type="ECO:0000256" key="1">
    <source>
        <dbReference type="ARBA" id="ARBA00022679"/>
    </source>
</evidence>
<keyword evidence="1" id="KW-0808">Transferase</keyword>
<keyword evidence="2" id="KW-0012">Acyltransferase</keyword>
<evidence type="ECO:0000256" key="2">
    <source>
        <dbReference type="ARBA" id="ARBA00023315"/>
    </source>
</evidence>